<proteinExistence type="predicted"/>
<name>A0A1I4JLH3_9BACI</name>
<dbReference type="RefSeq" id="WP_177195423.1">
    <property type="nucleotide sequence ID" value="NZ_FOTY01000003.1"/>
</dbReference>
<dbReference type="AlphaFoldDB" id="A0A1I4JLH3"/>
<protein>
    <submittedName>
        <fullName evidence="1">Uncharacterized protein</fullName>
    </submittedName>
</protein>
<sequence>MTGSTKIILVLLIVLLLTCMPKSFMRGLRRTAVAAVLQIPFLRRALLGAFLH</sequence>
<evidence type="ECO:0000313" key="1">
    <source>
        <dbReference type="EMBL" id="SFL67334.1"/>
    </source>
</evidence>
<dbReference type="EMBL" id="FOTY01000003">
    <property type="protein sequence ID" value="SFL67334.1"/>
    <property type="molecule type" value="Genomic_DNA"/>
</dbReference>
<dbReference type="STRING" id="266892.SAMN04488054_103231"/>
<evidence type="ECO:0000313" key="2">
    <source>
        <dbReference type="Proteomes" id="UP000199668"/>
    </source>
</evidence>
<accession>A0A1I4JLH3</accession>
<gene>
    <name evidence="1" type="ORF">SAMN04488054_103231</name>
</gene>
<organism evidence="1 2">
    <name type="scientific">Salibacterium qingdaonense</name>
    <dbReference type="NCBI Taxonomy" id="266892"/>
    <lineage>
        <taxon>Bacteria</taxon>
        <taxon>Bacillati</taxon>
        <taxon>Bacillota</taxon>
        <taxon>Bacilli</taxon>
        <taxon>Bacillales</taxon>
        <taxon>Bacillaceae</taxon>
    </lineage>
</organism>
<reference evidence="1 2" key="1">
    <citation type="submission" date="2016-10" db="EMBL/GenBank/DDBJ databases">
        <authorList>
            <person name="de Groot N.N."/>
        </authorList>
    </citation>
    <scope>NUCLEOTIDE SEQUENCE [LARGE SCALE GENOMIC DNA]</scope>
    <source>
        <strain evidence="1 2">CGMCC 1.6134</strain>
    </source>
</reference>
<keyword evidence="2" id="KW-1185">Reference proteome</keyword>
<dbReference type="Proteomes" id="UP000199668">
    <property type="component" value="Unassembled WGS sequence"/>
</dbReference>